<gene>
    <name evidence="2" type="ORF">HDF16_004761</name>
</gene>
<dbReference type="RefSeq" id="WP_184222076.1">
    <property type="nucleotide sequence ID" value="NZ_JACHIP010000009.1"/>
</dbReference>
<keyword evidence="3" id="KW-1185">Reference proteome</keyword>
<dbReference type="EMBL" id="JACHIP010000009">
    <property type="protein sequence ID" value="MBB5060025.1"/>
    <property type="molecule type" value="Genomic_DNA"/>
</dbReference>
<accession>A0A7W7ZHJ5</accession>
<dbReference type="Pfam" id="PF14224">
    <property type="entry name" value="DUF4331"/>
    <property type="match status" value="1"/>
</dbReference>
<name>A0A7W7ZHJ5_9BACT</name>
<evidence type="ECO:0000256" key="1">
    <source>
        <dbReference type="SAM" id="MobiDB-lite"/>
    </source>
</evidence>
<protein>
    <recommendedName>
        <fullName evidence="4">DUF4331 domain-containing protein</fullName>
    </recommendedName>
</protein>
<evidence type="ECO:0000313" key="3">
    <source>
        <dbReference type="Proteomes" id="UP000540989"/>
    </source>
</evidence>
<dbReference type="Proteomes" id="UP000540989">
    <property type="component" value="Unassembled WGS sequence"/>
</dbReference>
<feature type="region of interest" description="Disordered" evidence="1">
    <location>
        <begin position="514"/>
        <end position="544"/>
    </location>
</feature>
<comment type="caution">
    <text evidence="2">The sequence shown here is derived from an EMBL/GenBank/DDBJ whole genome shotgun (WGS) entry which is preliminary data.</text>
</comment>
<dbReference type="InterPro" id="IPR025566">
    <property type="entry name" value="DUF4331"/>
</dbReference>
<feature type="compositionally biased region" description="Polar residues" evidence="1">
    <location>
        <begin position="523"/>
        <end position="544"/>
    </location>
</feature>
<evidence type="ECO:0008006" key="4">
    <source>
        <dbReference type="Google" id="ProtNLM"/>
    </source>
</evidence>
<reference evidence="2 3" key="1">
    <citation type="submission" date="2020-08" db="EMBL/GenBank/DDBJ databases">
        <title>Genomic Encyclopedia of Type Strains, Phase IV (KMG-V): Genome sequencing to study the core and pangenomes of soil and plant-associated prokaryotes.</title>
        <authorList>
            <person name="Whitman W."/>
        </authorList>
    </citation>
    <scope>NUCLEOTIDE SEQUENCE [LARGE SCALE GENOMIC DNA]</scope>
    <source>
        <strain evidence="2 3">M8UP14</strain>
    </source>
</reference>
<dbReference type="AlphaFoldDB" id="A0A7W7ZHJ5"/>
<proteinExistence type="predicted"/>
<sequence>MSKLKSVLGVALGIVIAMPQSGVASSHREAPITALDHTADITDFYAFVSYDHPDRVTFILNVDPFLQPSNGPNYFPFDPNVLYEIKLDNNQSAKAEVKVQFRFTTEVRAPGVFTGFVGAGNGISSPANSPAPVPPGTPIVPPAITSLDGPGSAGLSLRQTYTVTAEVGGYKYNLTNRDGSLLFAVPSNVGPRTMPNYDALARQGIYHDLEAKSGNTTVMSDVSVFAGTVADPFFIDLGAAFDSFNFRPSAGGGVMTSAQDKNDHLNTAPNAVSGFNVNTIAIEVPIKYLTSDFQVHSAKDPKGTIGAWATTSRPQITIRRSPRPTQSEGSFYQVQRFGNPLVNELVIGTGSKDRWSMEEPINDAQFASFDLDPLIARVFNAVYGINVPPAPRLDLLPLVTYAAPIAPKGTPAGPIADLLRLNTGVPPTPYANRSRLGLIAGDPAGFPNGRRVTDDVVDIAARVVGAGVLSPGYNVSPNNLIGDGVNATDVPTQETFPYVHFAYSGRDSRHIDASEVGCGEQPTGASSTSGEPANQGGNTTCPVN</sequence>
<organism evidence="2 3">
    <name type="scientific">Granulicella aggregans</name>
    <dbReference type="NCBI Taxonomy" id="474949"/>
    <lineage>
        <taxon>Bacteria</taxon>
        <taxon>Pseudomonadati</taxon>
        <taxon>Acidobacteriota</taxon>
        <taxon>Terriglobia</taxon>
        <taxon>Terriglobales</taxon>
        <taxon>Acidobacteriaceae</taxon>
        <taxon>Granulicella</taxon>
    </lineage>
</organism>
<evidence type="ECO:0000313" key="2">
    <source>
        <dbReference type="EMBL" id="MBB5060025.1"/>
    </source>
</evidence>